<reference evidence="6" key="2">
    <citation type="submission" date="2016-04" db="EMBL/GenBank/DDBJ databases">
        <title>Planomonospora sphaerica JCM9374 whole genome shotgun sequence.</title>
        <authorList>
            <person name="Suzuki T."/>
            <person name="Dohra H."/>
            <person name="Kodani S."/>
        </authorList>
    </citation>
    <scope>NUCLEOTIDE SEQUENCE [LARGE SCALE GENOMIC DNA]</scope>
    <source>
        <strain evidence="6">JCM 9374</strain>
    </source>
</reference>
<evidence type="ECO:0000313" key="5">
    <source>
        <dbReference type="EMBL" id="GAT67853.1"/>
    </source>
</evidence>
<evidence type="ECO:0000256" key="2">
    <source>
        <dbReference type="ARBA" id="ARBA00023002"/>
    </source>
</evidence>
<dbReference type="Proteomes" id="UP000077701">
    <property type="component" value="Unassembled WGS sequence"/>
</dbReference>
<dbReference type="GO" id="GO:0140673">
    <property type="term" value="P:transcription elongation-coupled chromatin remodeling"/>
    <property type="evidence" value="ECO:0007669"/>
    <property type="project" value="TreeGrafter"/>
</dbReference>
<evidence type="ECO:0000259" key="4">
    <source>
        <dbReference type="Pfam" id="PF21761"/>
    </source>
</evidence>
<dbReference type="EMBL" id="BDCX01000008">
    <property type="protein sequence ID" value="GAT67853.1"/>
    <property type="molecule type" value="Genomic_DNA"/>
</dbReference>
<comment type="caution">
    <text evidence="5">The sequence shown here is derived from an EMBL/GenBank/DDBJ whole genome shotgun (WGS) entry which is preliminary data.</text>
</comment>
<dbReference type="PANTHER" id="PTHR43580">
    <property type="entry name" value="OXIDOREDUCTASE GLYR1-RELATED"/>
    <property type="match status" value="1"/>
</dbReference>
<dbReference type="InterPro" id="IPR048666">
    <property type="entry name" value="RedAm-like_C"/>
</dbReference>
<dbReference type="Gene3D" id="3.40.50.720">
    <property type="entry name" value="NAD(P)-binding Rossmann-like Domain"/>
    <property type="match status" value="1"/>
</dbReference>
<dbReference type="GO" id="GO:0031491">
    <property type="term" value="F:nucleosome binding"/>
    <property type="evidence" value="ECO:0007669"/>
    <property type="project" value="TreeGrafter"/>
</dbReference>
<dbReference type="AlphaFoldDB" id="A0A171D9Q9"/>
<dbReference type="STRING" id="161355.PS9374_03513"/>
<dbReference type="GO" id="GO:0050661">
    <property type="term" value="F:NADP binding"/>
    <property type="evidence" value="ECO:0007669"/>
    <property type="project" value="InterPro"/>
</dbReference>
<reference evidence="5 6" key="1">
    <citation type="journal article" date="2016" name="Genome Announc.">
        <title>Draft Genome Sequence of Planomonospora sphaerica JCM9374, a Rare Actinomycete.</title>
        <authorList>
            <person name="Dohra H."/>
            <person name="Suzuki T."/>
            <person name="Inoue Y."/>
            <person name="Kodani S."/>
        </authorList>
    </citation>
    <scope>NUCLEOTIDE SEQUENCE [LARGE SCALE GENOMIC DNA]</scope>
    <source>
        <strain evidence="5 6">JCM 9374</strain>
    </source>
</reference>
<dbReference type="GO" id="GO:0000785">
    <property type="term" value="C:chromatin"/>
    <property type="evidence" value="ECO:0007669"/>
    <property type="project" value="TreeGrafter"/>
</dbReference>
<protein>
    <submittedName>
        <fullName evidence="5">6-phosphogluconate dehydrogenase</fullName>
    </submittedName>
</protein>
<dbReference type="Pfam" id="PF21761">
    <property type="entry name" value="RedAm-like_C"/>
    <property type="match status" value="1"/>
</dbReference>
<name>A0A171D9Q9_9ACTN</name>
<dbReference type="Gene3D" id="1.10.1040.10">
    <property type="entry name" value="N-(1-d-carboxylethyl)-l-norvaline Dehydrogenase, domain 2"/>
    <property type="match status" value="1"/>
</dbReference>
<keyword evidence="6" id="KW-1185">Reference proteome</keyword>
<dbReference type="InterPro" id="IPR015815">
    <property type="entry name" value="HIBADH-related"/>
</dbReference>
<feature type="domain" description="NADPH-dependent reductive aminase-like C-terminal" evidence="4">
    <location>
        <begin position="164"/>
        <end position="289"/>
    </location>
</feature>
<dbReference type="InterPro" id="IPR013328">
    <property type="entry name" value="6PGD_dom2"/>
</dbReference>
<organism evidence="5 6">
    <name type="scientific">Planomonospora sphaerica</name>
    <dbReference type="NCBI Taxonomy" id="161355"/>
    <lineage>
        <taxon>Bacteria</taxon>
        <taxon>Bacillati</taxon>
        <taxon>Actinomycetota</taxon>
        <taxon>Actinomycetes</taxon>
        <taxon>Streptosporangiales</taxon>
        <taxon>Streptosporangiaceae</taxon>
        <taxon>Planomonospora</taxon>
    </lineage>
</organism>
<comment type="similarity">
    <text evidence="1">Belongs to the HIBADH-related family.</text>
</comment>
<evidence type="ECO:0000256" key="1">
    <source>
        <dbReference type="ARBA" id="ARBA00009080"/>
    </source>
</evidence>
<dbReference type="PANTHER" id="PTHR43580:SF2">
    <property type="entry name" value="CYTOKINE-LIKE NUCLEAR FACTOR N-PAC"/>
    <property type="match status" value="1"/>
</dbReference>
<evidence type="ECO:0000313" key="6">
    <source>
        <dbReference type="Proteomes" id="UP000077701"/>
    </source>
</evidence>
<accession>A0A171D9Q9</accession>
<dbReference type="InterPro" id="IPR051265">
    <property type="entry name" value="HIBADH-related_NP60_sf"/>
</dbReference>
<dbReference type="InterPro" id="IPR006115">
    <property type="entry name" value="6PGDH_NADP-bd"/>
</dbReference>
<dbReference type="SUPFAM" id="SSF51735">
    <property type="entry name" value="NAD(P)-binding Rossmann-fold domains"/>
    <property type="match status" value="1"/>
</dbReference>
<dbReference type="GO" id="GO:0016491">
    <property type="term" value="F:oxidoreductase activity"/>
    <property type="evidence" value="ECO:0007669"/>
    <property type="project" value="UniProtKB-KW"/>
</dbReference>
<sequence>MTGDQRTPVTVIGLGDMGRALAGAFLDGGHPTTVWNRTASRAEALAARGATTAATAAEAVAASPLTVVCLLDHDAVREVLGPVAGDLRGRTLVNLTNGTPRQARENAGWAAEHGADYVDGGIMAVPPMIGRPEALVLYSGSPTAFAAHERTLGALGTATHLGTDPGLAALYDLALLSAMYGMFGGFFHALALTRSEKIPAAEFTPLVVSWLGAMMTSLPEMARAVDSGDHPATGSNLGMQAAAYVNLLDASREQGVATGLVEPMRALLHRGVAAGHGGDDLSRLVELLRTNP</sequence>
<dbReference type="GO" id="GO:0003677">
    <property type="term" value="F:DNA binding"/>
    <property type="evidence" value="ECO:0007669"/>
    <property type="project" value="TreeGrafter"/>
</dbReference>
<feature type="domain" description="6-phosphogluconate dehydrogenase NADP-binding" evidence="3">
    <location>
        <begin position="9"/>
        <end position="158"/>
    </location>
</feature>
<dbReference type="InterPro" id="IPR036291">
    <property type="entry name" value="NAD(P)-bd_dom_sf"/>
</dbReference>
<dbReference type="RefSeq" id="WP_068897902.1">
    <property type="nucleotide sequence ID" value="NZ_BDCX01000008.1"/>
</dbReference>
<gene>
    <name evidence="5" type="ORF">PS9374_03513</name>
</gene>
<keyword evidence="2" id="KW-0560">Oxidoreductase</keyword>
<evidence type="ECO:0000259" key="3">
    <source>
        <dbReference type="Pfam" id="PF03446"/>
    </source>
</evidence>
<proteinExistence type="inferred from homology"/>
<dbReference type="PIRSF" id="PIRSF000103">
    <property type="entry name" value="HIBADH"/>
    <property type="match status" value="1"/>
</dbReference>
<dbReference type="Pfam" id="PF03446">
    <property type="entry name" value="NAD_binding_2"/>
    <property type="match status" value="1"/>
</dbReference>
<dbReference type="OrthoDB" id="4535742at2"/>